<organism evidence="1 2">
    <name type="scientific">Lecanicillium saksenae</name>
    <dbReference type="NCBI Taxonomy" id="468837"/>
    <lineage>
        <taxon>Eukaryota</taxon>
        <taxon>Fungi</taxon>
        <taxon>Dikarya</taxon>
        <taxon>Ascomycota</taxon>
        <taxon>Pezizomycotina</taxon>
        <taxon>Sordariomycetes</taxon>
        <taxon>Hypocreomycetidae</taxon>
        <taxon>Hypocreales</taxon>
        <taxon>Cordycipitaceae</taxon>
        <taxon>Lecanicillium</taxon>
    </lineage>
</organism>
<evidence type="ECO:0000313" key="1">
    <source>
        <dbReference type="EMBL" id="KAJ3472600.1"/>
    </source>
</evidence>
<keyword evidence="2" id="KW-1185">Reference proteome</keyword>
<proteinExistence type="predicted"/>
<name>A0ACC1QEG5_9HYPO</name>
<dbReference type="EMBL" id="JANAKD010002993">
    <property type="protein sequence ID" value="KAJ3472600.1"/>
    <property type="molecule type" value="Genomic_DNA"/>
</dbReference>
<gene>
    <name evidence="1" type="ORF">NLG97_g10857</name>
</gene>
<sequence>MAHVMAPAIAIESQLALQAVARDTRDALFELYIDIFDKPLSQCILPGSMPPRHQLGVAALSPLSKSALISTPFSTAGQWIRSCDGAAQGFGRRGSTDAIPQIFHALSLLDALFQQEPRWRVSESRNTAITEAYRWVAVACAAQFSPAAAAQVGRATRLELLLASFRRARGLIFESMSAVTSFRLAFSMLVFGCISLPGTGQETQDLRQDASYALGEGMRRLRLLCSRANEMLQGPDAGGASLHQKLTLSPCTCQLVRELVAGVEWLTDIMIATIISSSRSINLASPASCQLETTLSQYHRSIHFPDVNLTLLLLGGKNQEEAENGILARTTTQTKSAILLWEAALPINFINLDDADRDGSILAGARHATSTAVLLWKALASITVATEAGVTTNKECAEVERLYEKMGRLIELWRRAFGRFDFNTELHLGKAPSDVCHVFKVCSNDSDLAILLFCDLVDNLEDTLAVDAGGMLPSQQRHLLGTLRADRPRRNEQQLISAVQLAAFSPIHMETDQCDGTAAAPRHSSFAQNAGMYPWPRLMAQAYMLAINKLNKELGNSVMPSKYAVSMASGLQSCVQSLQMLRESLATYSDATNAVTDKSLQKKPQQA</sequence>
<comment type="caution">
    <text evidence="1">The sequence shown here is derived from an EMBL/GenBank/DDBJ whole genome shotgun (WGS) entry which is preliminary data.</text>
</comment>
<protein>
    <submittedName>
        <fullName evidence="1">Uncharacterized protein</fullName>
    </submittedName>
</protein>
<evidence type="ECO:0000313" key="2">
    <source>
        <dbReference type="Proteomes" id="UP001148737"/>
    </source>
</evidence>
<accession>A0ACC1QEG5</accession>
<reference evidence="1" key="1">
    <citation type="submission" date="2022-07" db="EMBL/GenBank/DDBJ databases">
        <title>Genome Sequence of Lecanicillium saksenae.</title>
        <authorList>
            <person name="Buettner E."/>
        </authorList>
    </citation>
    <scope>NUCLEOTIDE SEQUENCE</scope>
    <source>
        <strain evidence="1">VT-O1</strain>
    </source>
</reference>
<dbReference type="Proteomes" id="UP001148737">
    <property type="component" value="Unassembled WGS sequence"/>
</dbReference>